<dbReference type="InterPro" id="IPR016181">
    <property type="entry name" value="Acyl_CoA_acyltransferase"/>
</dbReference>
<dbReference type="HOGENOM" id="CLU_091690_0_0_11"/>
<dbReference type="EMBL" id="CP004354">
    <property type="protein sequence ID" value="AGG67266.1"/>
    <property type="molecule type" value="Genomic_DNA"/>
</dbReference>
<accession>M1TSN9</accession>
<evidence type="ECO:0000259" key="1">
    <source>
        <dbReference type="PROSITE" id="PS51186"/>
    </source>
</evidence>
<dbReference type="eggNOG" id="COG0456">
    <property type="taxonomic scope" value="Bacteria"/>
</dbReference>
<proteinExistence type="predicted"/>
<reference evidence="2 3" key="1">
    <citation type="submission" date="2013-02" db="EMBL/GenBank/DDBJ databases">
        <title>The complete genome sequence of Corynebacterium callunae DSM 20147.</title>
        <authorList>
            <person name="Ruckert C."/>
            <person name="Albersmeier A."/>
            <person name="Kalinowski J."/>
        </authorList>
    </citation>
    <scope>NUCLEOTIDE SEQUENCE [LARGE SCALE GENOMIC DNA]</scope>
    <source>
        <strain evidence="2 3">DSM 20147</strain>
    </source>
</reference>
<evidence type="ECO:0000313" key="3">
    <source>
        <dbReference type="Proteomes" id="UP000011760"/>
    </source>
</evidence>
<dbReference type="KEGG" id="ccn:H924_09140"/>
<feature type="domain" description="N-acetyltransferase" evidence="1">
    <location>
        <begin position="10"/>
        <end position="187"/>
    </location>
</feature>
<keyword evidence="3" id="KW-1185">Reference proteome</keyword>
<dbReference type="PROSITE" id="PS51186">
    <property type="entry name" value="GNAT"/>
    <property type="match status" value="1"/>
</dbReference>
<dbReference type="GO" id="GO:0016747">
    <property type="term" value="F:acyltransferase activity, transferring groups other than amino-acyl groups"/>
    <property type="evidence" value="ECO:0007669"/>
    <property type="project" value="InterPro"/>
</dbReference>
<sequence length="192" mass="21956">MKVSLLIRRLSIPEFTTNAPVLVDVYITAMGYSPTIRDTRIAVWRRNSQNPGFTSVCALLDDQVVGVAYGFYGSPDHWWQHQLRRGLRHKGGPTTAELEIVQNYFEVAEVHVMPGFQGHGIGRKMMFELLREQQRAHAILSTPEVDQESNNAFGLYRSLGFYDLLRSFRFDGDLRDFAVLTVELPLKETKTH</sequence>
<dbReference type="InterPro" id="IPR000182">
    <property type="entry name" value="GNAT_dom"/>
</dbReference>
<dbReference type="SUPFAM" id="SSF55729">
    <property type="entry name" value="Acyl-CoA N-acyltransferases (Nat)"/>
    <property type="match status" value="1"/>
</dbReference>
<dbReference type="Pfam" id="PF00583">
    <property type="entry name" value="Acetyltransf_1"/>
    <property type="match status" value="1"/>
</dbReference>
<dbReference type="PATRIC" id="fig|1121353.3.peg.1864"/>
<dbReference type="AlphaFoldDB" id="M1TSN9"/>
<name>M1TSN9_9CORY</name>
<organism evidence="2 3">
    <name type="scientific">Corynebacterium callunae DSM 20147</name>
    <dbReference type="NCBI Taxonomy" id="1121353"/>
    <lineage>
        <taxon>Bacteria</taxon>
        <taxon>Bacillati</taxon>
        <taxon>Actinomycetota</taxon>
        <taxon>Actinomycetes</taxon>
        <taxon>Mycobacteriales</taxon>
        <taxon>Corynebacteriaceae</taxon>
        <taxon>Corynebacterium</taxon>
    </lineage>
</organism>
<gene>
    <name evidence="2" type="ORF">H924_09140</name>
</gene>
<dbReference type="Proteomes" id="UP000011760">
    <property type="component" value="Chromosome"/>
</dbReference>
<dbReference type="CDD" id="cd04301">
    <property type="entry name" value="NAT_SF"/>
    <property type="match status" value="1"/>
</dbReference>
<protein>
    <recommendedName>
        <fullName evidence="1">N-acetyltransferase domain-containing protein</fullName>
    </recommendedName>
</protein>
<evidence type="ECO:0000313" key="2">
    <source>
        <dbReference type="EMBL" id="AGG67266.1"/>
    </source>
</evidence>
<dbReference type="Gene3D" id="3.40.630.30">
    <property type="match status" value="1"/>
</dbReference>
<dbReference type="STRING" id="1121353.H924_09140"/>